<name>A0A9W2ZFE6_BIOGL</name>
<feature type="chain" id="PRO_5040861230" evidence="2">
    <location>
        <begin position="21"/>
        <end position="691"/>
    </location>
</feature>
<feature type="transmembrane region" description="Helical" evidence="1">
    <location>
        <begin position="640"/>
        <end position="658"/>
    </location>
</feature>
<dbReference type="PANTHER" id="PTHR46534">
    <property type="entry name" value="IGGFC_BINDING DOMAIN-CONTAINING PROTEIN"/>
    <property type="match status" value="1"/>
</dbReference>
<dbReference type="OrthoDB" id="6136119at2759"/>
<dbReference type="Pfam" id="PF17517">
    <property type="entry name" value="IgGFc_binding"/>
    <property type="match status" value="1"/>
</dbReference>
<evidence type="ECO:0000256" key="2">
    <source>
        <dbReference type="SAM" id="SignalP"/>
    </source>
</evidence>
<sequence length="691" mass="77463">MRVVTYQLLALLLQVQISYEGSTTCGQRFLIQIPTVRFPSYDSYNPRVTFLMVTDSSAAEVSLLYHRTEQKRGPDRFILKHLVSQSTAPLPAELLPKEYKGPVWTFEFVSNKTDFCLCVHIVITSESTLRWMVLPVAGWGQKYYVVTFHYAPSVTVIAAEECTVNIKIRHTNSAKTVTKFGKTVLDSAEMLTILLKRNEAYNLGMCENVIHAVGTLTGTYILSTQPIGVAHGSCYQHYTVVEDCRTPDESQLAFGRKEMVSDMAPPVESYGLEFITLPKNMSKLARYMVLASEASTEVDVSSMKTTTVLKNPGDFQYIVVSFMPTKISSSKAILLVLVASSLCNKIYLSDVSPALVYIMPVNLYYFDYILCIHSVDYLQHEVIFIASRSVKEFILLDDQTLTNASWLPEEGDSDWYFTTIPLTATPTCHQAVMNVNNDARFGCYMFGYNKKERQTGYLLPVSYISSPINALCQMSSPTIGDLVDNDCDMMIDEEWLDGLDHGYWSEWTSWTCSKNCSDANIYRACDNPAPSSRGKNCTGTKLDKLPEICHLNMSCPGLCPDYKWGEHCAGDCPKCIDVCDKYSGECSKCQSGYKDPINSCKLKCFKSEFGINCTGSCEEKCGSDCLESVEGTCPENITDLYIYLMMMPLIPIMSYLIFRRKSSEIVTKMESEADFIDLSSSKEIPTNSTSL</sequence>
<evidence type="ECO:0000259" key="3">
    <source>
        <dbReference type="Pfam" id="PF17517"/>
    </source>
</evidence>
<dbReference type="InterPro" id="IPR036383">
    <property type="entry name" value="TSP1_rpt_sf"/>
</dbReference>
<accession>A0A9W2ZFE6</accession>
<dbReference type="Gene3D" id="2.20.100.10">
    <property type="entry name" value="Thrombospondin type-1 (TSP1) repeat"/>
    <property type="match status" value="1"/>
</dbReference>
<dbReference type="InterPro" id="IPR035234">
    <property type="entry name" value="IgGFc-bd_N"/>
</dbReference>
<evidence type="ECO:0000313" key="5">
    <source>
        <dbReference type="RefSeq" id="XP_055873644.1"/>
    </source>
</evidence>
<feature type="signal peptide" evidence="2">
    <location>
        <begin position="1"/>
        <end position="20"/>
    </location>
</feature>
<organism evidence="4 5">
    <name type="scientific">Biomphalaria glabrata</name>
    <name type="common">Bloodfluke planorb</name>
    <name type="synonym">Freshwater snail</name>
    <dbReference type="NCBI Taxonomy" id="6526"/>
    <lineage>
        <taxon>Eukaryota</taxon>
        <taxon>Metazoa</taxon>
        <taxon>Spiralia</taxon>
        <taxon>Lophotrochozoa</taxon>
        <taxon>Mollusca</taxon>
        <taxon>Gastropoda</taxon>
        <taxon>Heterobranchia</taxon>
        <taxon>Euthyneura</taxon>
        <taxon>Panpulmonata</taxon>
        <taxon>Hygrophila</taxon>
        <taxon>Lymnaeoidea</taxon>
        <taxon>Planorbidae</taxon>
        <taxon>Biomphalaria</taxon>
    </lineage>
</organism>
<feature type="domain" description="IgGFc-binding protein N-terminal" evidence="3">
    <location>
        <begin position="132"/>
        <end position="447"/>
    </location>
</feature>
<proteinExistence type="predicted"/>
<keyword evidence="4" id="KW-1185">Reference proteome</keyword>
<evidence type="ECO:0000256" key="1">
    <source>
        <dbReference type="SAM" id="Phobius"/>
    </source>
</evidence>
<keyword evidence="1" id="KW-1133">Transmembrane helix</keyword>
<dbReference type="PANTHER" id="PTHR46534:SF1">
    <property type="entry name" value="IGGFC-BINDING PROTEIN N-TERMINAL DOMAIN-CONTAINING PROTEIN"/>
    <property type="match status" value="1"/>
</dbReference>
<gene>
    <name evidence="5" type="primary">LOC106060300</name>
</gene>
<dbReference type="Proteomes" id="UP001165740">
    <property type="component" value="Chromosome 18"/>
</dbReference>
<dbReference type="AlphaFoldDB" id="A0A9W2ZFE6"/>
<keyword evidence="2" id="KW-0732">Signal</keyword>
<dbReference type="RefSeq" id="XP_055873644.1">
    <property type="nucleotide sequence ID" value="XM_056017669.1"/>
</dbReference>
<evidence type="ECO:0000313" key="4">
    <source>
        <dbReference type="Proteomes" id="UP001165740"/>
    </source>
</evidence>
<reference evidence="5" key="1">
    <citation type="submission" date="2025-08" db="UniProtKB">
        <authorList>
            <consortium name="RefSeq"/>
        </authorList>
    </citation>
    <scope>IDENTIFICATION</scope>
</reference>
<dbReference type="GeneID" id="106060300"/>
<protein>
    <submittedName>
        <fullName evidence="5">Uncharacterized protein LOC106060300</fullName>
    </submittedName>
</protein>
<keyword evidence="1" id="KW-0812">Transmembrane</keyword>
<keyword evidence="1" id="KW-0472">Membrane</keyword>